<proteinExistence type="inferred from homology"/>
<dbReference type="SUPFAM" id="SSF53697">
    <property type="entry name" value="SIS domain"/>
    <property type="match status" value="1"/>
</dbReference>
<dbReference type="InterPro" id="IPR040190">
    <property type="entry name" value="MURQ/GCKR"/>
</dbReference>
<dbReference type="GO" id="GO:0097367">
    <property type="term" value="F:carbohydrate derivative binding"/>
    <property type="evidence" value="ECO:0007669"/>
    <property type="project" value="InterPro"/>
</dbReference>
<dbReference type="Gene3D" id="3.40.50.10490">
    <property type="entry name" value="Glucose-6-phosphate isomerase like protein, domain 1"/>
    <property type="match status" value="1"/>
</dbReference>
<evidence type="ECO:0000256" key="1">
    <source>
        <dbReference type="ARBA" id="ARBA00023239"/>
    </source>
</evidence>
<dbReference type="EC" id="4.2.1.126" evidence="3"/>
<comment type="subunit">
    <text evidence="3">Homodimer.</text>
</comment>
<evidence type="ECO:0000259" key="4">
    <source>
        <dbReference type="PROSITE" id="PS51464"/>
    </source>
</evidence>
<evidence type="ECO:0000313" key="6">
    <source>
        <dbReference type="Proteomes" id="UP000245624"/>
    </source>
</evidence>
<dbReference type="NCBIfam" id="TIGR00274">
    <property type="entry name" value="N-acetylmuramic acid 6-phosphate etherase"/>
    <property type="match status" value="1"/>
</dbReference>
<dbReference type="FunFam" id="3.40.50.10490:FF:000014">
    <property type="entry name" value="N-acetylmuramic acid 6-phosphate etherase"/>
    <property type="match status" value="1"/>
</dbReference>
<dbReference type="NCBIfam" id="NF003915">
    <property type="entry name" value="PRK05441.1"/>
    <property type="match status" value="1"/>
</dbReference>
<dbReference type="InterPro" id="IPR046348">
    <property type="entry name" value="SIS_dom_sf"/>
</dbReference>
<dbReference type="UniPathway" id="UPA00342"/>
<keyword evidence="1 3" id="KW-0456">Lyase</keyword>
<dbReference type="GO" id="GO:0046348">
    <property type="term" value="P:amino sugar catabolic process"/>
    <property type="evidence" value="ECO:0007669"/>
    <property type="project" value="InterPro"/>
</dbReference>
<feature type="domain" description="SIS" evidence="4">
    <location>
        <begin position="49"/>
        <end position="216"/>
    </location>
</feature>
<dbReference type="OrthoDB" id="9813395at2"/>
<dbReference type="PANTHER" id="PTHR10088:SF4">
    <property type="entry name" value="GLUCOKINASE REGULATORY PROTEIN"/>
    <property type="match status" value="1"/>
</dbReference>
<evidence type="ECO:0000313" key="5">
    <source>
        <dbReference type="EMBL" id="PWU66822.1"/>
    </source>
</evidence>
<dbReference type="InterPro" id="IPR005488">
    <property type="entry name" value="Etherase_MurQ"/>
</dbReference>
<comment type="catalytic activity">
    <reaction evidence="3">
        <text>N-acetyl-D-muramate 6-phosphate + H2O = N-acetyl-D-glucosamine 6-phosphate + (R)-lactate</text>
        <dbReference type="Rhea" id="RHEA:26410"/>
        <dbReference type="ChEBI" id="CHEBI:15377"/>
        <dbReference type="ChEBI" id="CHEBI:16004"/>
        <dbReference type="ChEBI" id="CHEBI:57513"/>
        <dbReference type="ChEBI" id="CHEBI:58722"/>
        <dbReference type="EC" id="4.2.1.126"/>
    </reaction>
</comment>
<gene>
    <name evidence="3 5" type="primary">murQ</name>
    <name evidence="5" type="ORF">DLJ74_18310</name>
</gene>
<keyword evidence="6" id="KW-1185">Reference proteome</keyword>
<dbReference type="GO" id="GO:0009254">
    <property type="term" value="P:peptidoglycan turnover"/>
    <property type="evidence" value="ECO:0007669"/>
    <property type="project" value="TreeGrafter"/>
</dbReference>
<keyword evidence="2 3" id="KW-0119">Carbohydrate metabolism</keyword>
<dbReference type="Gene3D" id="1.10.8.1080">
    <property type="match status" value="1"/>
</dbReference>
<protein>
    <recommendedName>
        <fullName evidence="3">N-acetylmuramic acid 6-phosphate etherase</fullName>
        <shortName evidence="3">MurNAc-6-P etherase</shortName>
        <ecNumber evidence="3">4.2.1.126</ecNumber>
    </recommendedName>
    <alternativeName>
        <fullName evidence="3">N-acetylmuramic acid 6-phosphate hydrolase</fullName>
    </alternativeName>
    <alternativeName>
        <fullName evidence="3">N-acetylmuramic acid 6-phosphate lyase</fullName>
    </alternativeName>
</protein>
<comment type="pathway">
    <text evidence="3">Amino-sugar metabolism; N-acetylmuramate degradation.</text>
</comment>
<dbReference type="AlphaFoldDB" id="A0A317KTG7"/>
<dbReference type="GO" id="GO:0016835">
    <property type="term" value="F:carbon-oxygen lyase activity"/>
    <property type="evidence" value="ECO:0007669"/>
    <property type="project" value="UniProtKB-UniRule"/>
</dbReference>
<dbReference type="PROSITE" id="PS51464">
    <property type="entry name" value="SIS"/>
    <property type="match status" value="1"/>
</dbReference>
<reference evidence="5 6" key="1">
    <citation type="submission" date="2018-05" db="EMBL/GenBank/DDBJ databases">
        <title>Genomic analysis of Gracilibacillus dipsosauri DD1 reveals novel features of a salt-tolerant amylase.</title>
        <authorList>
            <person name="Deutch C.E."/>
            <person name="Yang S."/>
        </authorList>
    </citation>
    <scope>NUCLEOTIDE SEQUENCE [LARGE SCALE GENOMIC DNA]</scope>
    <source>
        <strain evidence="5 6">DD1</strain>
    </source>
</reference>
<comment type="function">
    <text evidence="3">Specifically catalyzes the cleavage of the D-lactyl ether substituent of MurNAc 6-phosphate, producing GlcNAc 6-phosphate and D-lactate.</text>
</comment>
<dbReference type="InterPro" id="IPR001347">
    <property type="entry name" value="SIS_dom"/>
</dbReference>
<accession>A0A317KTG7</accession>
<dbReference type="Proteomes" id="UP000245624">
    <property type="component" value="Unassembled WGS sequence"/>
</dbReference>
<comment type="miscellaneous">
    <text evidence="3">A lyase-type mechanism (elimination/hydration) is suggested for the cleavage of the lactyl ether bond of MurNAc 6-phosphate, with the formation of an alpha,beta-unsaturated aldehyde intermediate with (E)-stereochemistry, followed by the syn addition of water to give product.</text>
</comment>
<dbReference type="NCBIfam" id="NF009222">
    <property type="entry name" value="PRK12570.1"/>
    <property type="match status" value="1"/>
</dbReference>
<feature type="active site" description="Proton donor" evidence="3">
    <location>
        <position position="81"/>
    </location>
</feature>
<dbReference type="GO" id="GO:0097173">
    <property type="term" value="P:N-acetylmuramic acid catabolic process"/>
    <property type="evidence" value="ECO:0007669"/>
    <property type="project" value="UniProtKB-UniPathway"/>
</dbReference>
<comment type="caution">
    <text evidence="5">The sequence shown here is derived from an EMBL/GenBank/DDBJ whole genome shotgun (WGS) entry which is preliminary data.</text>
</comment>
<organism evidence="5 6">
    <name type="scientific">Gracilibacillus dipsosauri</name>
    <dbReference type="NCBI Taxonomy" id="178340"/>
    <lineage>
        <taxon>Bacteria</taxon>
        <taxon>Bacillati</taxon>
        <taxon>Bacillota</taxon>
        <taxon>Bacilli</taxon>
        <taxon>Bacillales</taxon>
        <taxon>Bacillaceae</taxon>
        <taxon>Gracilibacillus</taxon>
    </lineage>
</organism>
<feature type="active site" evidence="3">
    <location>
        <position position="112"/>
    </location>
</feature>
<dbReference type="GO" id="GO:0016803">
    <property type="term" value="F:ether hydrolase activity"/>
    <property type="evidence" value="ECO:0007669"/>
    <property type="project" value="TreeGrafter"/>
</dbReference>
<dbReference type="CDD" id="cd05007">
    <property type="entry name" value="SIS_Etherase"/>
    <property type="match status" value="1"/>
</dbReference>
<dbReference type="HAMAP" id="MF_00068">
    <property type="entry name" value="MurQ"/>
    <property type="match status" value="1"/>
</dbReference>
<evidence type="ECO:0000256" key="2">
    <source>
        <dbReference type="ARBA" id="ARBA00023277"/>
    </source>
</evidence>
<evidence type="ECO:0000256" key="3">
    <source>
        <dbReference type="HAMAP-Rule" id="MF_00068"/>
    </source>
</evidence>
<dbReference type="RefSeq" id="WP_109985551.1">
    <property type="nucleotide sequence ID" value="NZ_QGTD01000020.1"/>
</dbReference>
<dbReference type="CDD" id="cd14273">
    <property type="entry name" value="UBA_TAP-C_like"/>
    <property type="match status" value="1"/>
</dbReference>
<comment type="similarity">
    <text evidence="3">Belongs to the GCKR-like family. MurNAc-6-P etherase subfamily.</text>
</comment>
<name>A0A317KTG7_9BACI</name>
<dbReference type="Pfam" id="PF22645">
    <property type="entry name" value="GKRP_SIS_N"/>
    <property type="match status" value="1"/>
</dbReference>
<dbReference type="EMBL" id="QGTD01000020">
    <property type="protein sequence ID" value="PWU66822.1"/>
    <property type="molecule type" value="Genomic_DNA"/>
</dbReference>
<dbReference type="PANTHER" id="PTHR10088">
    <property type="entry name" value="GLUCOKINASE REGULATORY PROTEIN"/>
    <property type="match status" value="1"/>
</dbReference>
<sequence>METPVTESVNNNSLTIDEMSSLDIVNLMHQEDQTIQKAIQDNIEKIAEAIDLIVNKWKIGGRVFIVGAGTSGRIGILDSVELPPTFSINPERWKGIIAGGKEAMWEPLEQHEDDQNNVIQELQHDSFCEKDVLIAISASGSTPFSVAALRYANQVKATTISISCNQQSISSIMSDIAIELVVGPEIIRGSTRLKAGTAQKIAINMISTVTMVRLGKVYQNEMIDMMLINKKLVKRGNEMLKELTGISDQQAENLMKETNNQLKNAVFMAITNSSLQESEMYLHKAEGHLKQAIKSYLND</sequence>